<keyword evidence="2" id="KW-0614">Plasmid</keyword>
<keyword evidence="3" id="KW-1185">Reference proteome</keyword>
<dbReference type="EMBL" id="JAEKFT010000023">
    <property type="protein sequence ID" value="MBT0963021.1"/>
    <property type="molecule type" value="Genomic_DNA"/>
</dbReference>
<dbReference type="Proteomes" id="UP000694660">
    <property type="component" value="Unassembled WGS sequence"/>
</dbReference>
<geneLocation type="plasmid" evidence="2">
    <name>unnamed1</name>
</geneLocation>
<dbReference type="RefSeq" id="WP_214362927.1">
    <property type="nucleotide sequence ID" value="NZ_JAEKFT010000023.1"/>
</dbReference>
<evidence type="ECO:0000313" key="2">
    <source>
        <dbReference type="EMBL" id="MBT0963021.1"/>
    </source>
</evidence>
<organism evidence="2 3">
    <name type="scientific">Denitromonas iodatirespirans</name>
    <dbReference type="NCBI Taxonomy" id="2795389"/>
    <lineage>
        <taxon>Bacteria</taxon>
        <taxon>Pseudomonadati</taxon>
        <taxon>Pseudomonadota</taxon>
        <taxon>Betaproteobacteria</taxon>
        <taxon>Rhodocyclales</taxon>
        <taxon>Zoogloeaceae</taxon>
        <taxon>Denitromonas</taxon>
    </lineage>
</organism>
<keyword evidence="1" id="KW-0472">Membrane</keyword>
<protein>
    <submittedName>
        <fullName evidence="2">Uncharacterized protein</fullName>
    </submittedName>
</protein>
<sequence>MMSIAFAVSIDMACFYPMTVIFFWMFTPRGSFFFMGETKRRGTREQRTKGKQGRVRDSLEAAKLELGIPAEARFIGYVVHLVDADEFLAQLEITPEAVRRVWARRPEDALVFSTLEACDKARKQCRSAVSAALFETEEQFFTGIVRAESD</sequence>
<dbReference type="AlphaFoldDB" id="A0A944DDE9"/>
<gene>
    <name evidence="2" type="ORF">I8J34_17705</name>
</gene>
<keyword evidence="1" id="KW-1133">Transmembrane helix</keyword>
<evidence type="ECO:0000313" key="3">
    <source>
        <dbReference type="Proteomes" id="UP000694660"/>
    </source>
</evidence>
<feature type="transmembrane region" description="Helical" evidence="1">
    <location>
        <begin position="6"/>
        <end position="26"/>
    </location>
</feature>
<keyword evidence="1" id="KW-0812">Transmembrane</keyword>
<comment type="caution">
    <text evidence="2">The sequence shown here is derived from an EMBL/GenBank/DDBJ whole genome shotgun (WGS) entry which is preliminary data.</text>
</comment>
<reference evidence="3" key="1">
    <citation type="journal article" date="2022" name="ISME J.">
        <title>Genetic and phylogenetic analysis of dissimilatory iodate-reducing bacteria identifies potential niches across the world's oceans.</title>
        <authorList>
            <person name="Reyes-Umana V."/>
            <person name="Henning Z."/>
            <person name="Lee K."/>
            <person name="Barnum T.P."/>
            <person name="Coates J.D."/>
        </authorList>
    </citation>
    <scope>NUCLEOTIDE SEQUENCE [LARGE SCALE GENOMIC DNA]</scope>
    <source>
        <strain evidence="3">IR12</strain>
    </source>
</reference>
<accession>A0A944DDE9</accession>
<evidence type="ECO:0000256" key="1">
    <source>
        <dbReference type="SAM" id="Phobius"/>
    </source>
</evidence>
<proteinExistence type="predicted"/>
<name>A0A944DDE9_DENI1</name>